<dbReference type="Pfam" id="PF00561">
    <property type="entry name" value="Abhydrolase_1"/>
    <property type="match status" value="1"/>
</dbReference>
<evidence type="ECO:0000313" key="3">
    <source>
        <dbReference type="EMBL" id="UUX57687.1"/>
    </source>
</evidence>
<keyword evidence="1" id="KW-1133">Transmembrane helix</keyword>
<sequence length="410" mass="44296">MARNIVDTLQPRKTIPATLLGVGLGVGAGSLLAASVSALAGYFARRVVTPEERRIGNSMIREVLTDGEGKLWLHFVKDADTSQPGPCIFLTEFDACALRLSAPVDVPGKPRRVARKIEHVYRGSLEGVRRGYLSGAVYEHPEDLGFTAEDVVVPLEGGDGPAWLVRGTTNNNVWVIGVHGRGARRNETIRALPALASMGVTALLMSYRNDGLAPNAPDGRYGLGDTEWLDVQAGIQFALDHGAEQIILLGWSMGGAISLQTADRSELADRIDSLMLVGPVINWVDVLSHQARANKIPQSVGRVAQWLLSNKAGRWVTGQAAPVNLRRLNWVDRASELKHPTLIMHSRDDEFVPNGPSLKLAALRPDLVTLRTFTKAGHTREPNVDPQGFAQAVTGFLSKRIAARATAAQS</sequence>
<dbReference type="PANTHER" id="PTHR43194">
    <property type="entry name" value="HYDROLASE ALPHA/BETA FOLD FAMILY"/>
    <property type="match status" value="1"/>
</dbReference>
<dbReference type="RefSeq" id="WP_257745250.1">
    <property type="nucleotide sequence ID" value="NZ_CP102487.1"/>
</dbReference>
<dbReference type="AlphaFoldDB" id="A0AA95BQP0"/>
<dbReference type="Proteomes" id="UP001060018">
    <property type="component" value="Chromosome"/>
</dbReference>
<organism evidence="3 4">
    <name type="scientific">Glutamicibacter halophytocola</name>
    <dbReference type="NCBI Taxonomy" id="1933880"/>
    <lineage>
        <taxon>Bacteria</taxon>
        <taxon>Bacillati</taxon>
        <taxon>Actinomycetota</taxon>
        <taxon>Actinomycetes</taxon>
        <taxon>Micrococcales</taxon>
        <taxon>Micrococcaceae</taxon>
        <taxon>Glutamicibacter</taxon>
    </lineage>
</organism>
<proteinExistence type="predicted"/>
<protein>
    <submittedName>
        <fullName evidence="3">Alpha/beta hydrolase</fullName>
    </submittedName>
</protein>
<dbReference type="SUPFAM" id="SSF53474">
    <property type="entry name" value="alpha/beta-Hydrolases"/>
    <property type="match status" value="1"/>
</dbReference>
<dbReference type="InterPro" id="IPR050228">
    <property type="entry name" value="Carboxylesterase_BioH"/>
</dbReference>
<dbReference type="InterPro" id="IPR000073">
    <property type="entry name" value="AB_hydrolase_1"/>
</dbReference>
<keyword evidence="3" id="KW-0378">Hydrolase</keyword>
<feature type="domain" description="AB hydrolase-1" evidence="2">
    <location>
        <begin position="174"/>
        <end position="326"/>
    </location>
</feature>
<gene>
    <name evidence="3" type="ORF">NUH22_10190</name>
</gene>
<dbReference type="Gene3D" id="3.40.50.1820">
    <property type="entry name" value="alpha/beta hydrolase"/>
    <property type="match status" value="1"/>
</dbReference>
<reference evidence="3" key="1">
    <citation type="journal article" date="2022" name="Pest Manag. Sci.">
        <title>Glutamicibacter halophytocola-mediated host fitness of potato tuber moth on Solanaceae crops.</title>
        <authorList>
            <person name="Wang W."/>
            <person name="Xiao G."/>
            <person name="Du G."/>
            <person name="Chang L."/>
            <person name="Yang Y."/>
            <person name="Ye J."/>
            <person name="Chen B."/>
        </authorList>
    </citation>
    <scope>NUCLEOTIDE SEQUENCE</scope>
    <source>
        <strain evidence="3">S2</strain>
    </source>
</reference>
<evidence type="ECO:0000259" key="2">
    <source>
        <dbReference type="Pfam" id="PF00561"/>
    </source>
</evidence>
<feature type="transmembrane region" description="Helical" evidence="1">
    <location>
        <begin position="20"/>
        <end position="44"/>
    </location>
</feature>
<keyword evidence="1" id="KW-0472">Membrane</keyword>
<accession>A0AA95BQP0</accession>
<keyword evidence="1" id="KW-0812">Transmembrane</keyword>
<evidence type="ECO:0000313" key="4">
    <source>
        <dbReference type="Proteomes" id="UP001060018"/>
    </source>
</evidence>
<dbReference type="InterPro" id="IPR029058">
    <property type="entry name" value="AB_hydrolase_fold"/>
</dbReference>
<name>A0AA95BQP0_9MICC</name>
<dbReference type="EMBL" id="CP102487">
    <property type="protein sequence ID" value="UUX57687.1"/>
    <property type="molecule type" value="Genomic_DNA"/>
</dbReference>
<dbReference type="GO" id="GO:0016787">
    <property type="term" value="F:hydrolase activity"/>
    <property type="evidence" value="ECO:0007669"/>
    <property type="project" value="UniProtKB-KW"/>
</dbReference>
<dbReference type="PANTHER" id="PTHR43194:SF2">
    <property type="entry name" value="PEROXISOMAL MEMBRANE PROTEIN LPX1"/>
    <property type="match status" value="1"/>
</dbReference>
<evidence type="ECO:0000256" key="1">
    <source>
        <dbReference type="SAM" id="Phobius"/>
    </source>
</evidence>